<dbReference type="EMBL" id="JBDIML010000003">
    <property type="protein sequence ID" value="MEN2767858.1"/>
    <property type="molecule type" value="Genomic_DNA"/>
</dbReference>
<protein>
    <recommendedName>
        <fullName evidence="3">GNAT family acetyltransferase</fullName>
    </recommendedName>
</protein>
<evidence type="ECO:0000313" key="2">
    <source>
        <dbReference type="Proteomes" id="UP001444625"/>
    </source>
</evidence>
<dbReference type="RefSeq" id="WP_345825324.1">
    <property type="nucleotide sequence ID" value="NZ_JBDIML010000003.1"/>
</dbReference>
<keyword evidence="2" id="KW-1185">Reference proteome</keyword>
<evidence type="ECO:0008006" key="3">
    <source>
        <dbReference type="Google" id="ProtNLM"/>
    </source>
</evidence>
<comment type="caution">
    <text evidence="1">The sequence shown here is derived from an EMBL/GenBank/DDBJ whole genome shotgun (WGS) entry which is preliminary data.</text>
</comment>
<dbReference type="Proteomes" id="UP001444625">
    <property type="component" value="Unassembled WGS sequence"/>
</dbReference>
<name>A0ABU9XHU0_9BACI</name>
<gene>
    <name evidence="1" type="ORF">ABC228_11710</name>
</gene>
<evidence type="ECO:0000313" key="1">
    <source>
        <dbReference type="EMBL" id="MEN2767858.1"/>
    </source>
</evidence>
<organism evidence="1 2">
    <name type="scientific">Ornithinibacillus xuwenensis</name>
    <dbReference type="NCBI Taxonomy" id="3144668"/>
    <lineage>
        <taxon>Bacteria</taxon>
        <taxon>Bacillati</taxon>
        <taxon>Bacillota</taxon>
        <taxon>Bacilli</taxon>
        <taxon>Bacillales</taxon>
        <taxon>Bacillaceae</taxon>
        <taxon>Ornithinibacillus</taxon>
    </lineage>
</organism>
<reference evidence="1 2" key="1">
    <citation type="submission" date="2024-05" db="EMBL/GenBank/DDBJ databases">
        <authorList>
            <person name="Haq I."/>
            <person name="Ullah Z."/>
            <person name="Ahmad R."/>
            <person name="Li M."/>
            <person name="Tong Y."/>
        </authorList>
    </citation>
    <scope>NUCLEOTIDE SEQUENCE [LARGE SCALE GENOMIC DNA]</scope>
    <source>
        <strain evidence="1 2">16A2E</strain>
    </source>
</reference>
<proteinExistence type="predicted"/>
<sequence>MTIIMKEYNQEQVEKLKQLISVSSLETDEINIVNQPYKYAYSAFHQNEMIGLIVAWKSSFHPHCTYFRVIHHPEYTNLVDELITEMEENLHEDEYPLQTVVMENTYLDRYYATNSYQVARKTYLPSVLVSLCHAEGIELPENRLIMSLDGISTNPNLVQKLINLVKSVYEQTHLINPVAELELATWRKMIFAEDTIMLGSYVCLDEKGDDIVAFSLLHESDKPKTIELGWCGSSCCGEMKTVTQLVNSICKKAWIFLIRRRI</sequence>
<accession>A0ABU9XHU0</accession>